<proteinExistence type="predicted"/>
<reference evidence="2" key="1">
    <citation type="journal article" date="2011" name="Environ. Microbiol.">
        <title>Genomic insights into the metabolic potential of the polycyclic aromatic hydrocarbon degrading sulfate-reducing Deltaproteobacterium N47.</title>
        <authorList>
            <person name="Bergmann F."/>
            <person name="Selesi D."/>
            <person name="Weinmaier T."/>
            <person name="Tischler P."/>
            <person name="Rattei T."/>
            <person name="Meckenstock R.U."/>
        </authorList>
    </citation>
    <scope>NUCLEOTIDE SEQUENCE</scope>
</reference>
<gene>
    <name evidence="2" type="ORF">N47_A08900</name>
</gene>
<dbReference type="AlphaFoldDB" id="E1Y8G7"/>
<dbReference type="EMBL" id="FR695864">
    <property type="protein sequence ID" value="CBX26861.1"/>
    <property type="molecule type" value="Genomic_DNA"/>
</dbReference>
<accession>E1Y8G7</accession>
<feature type="region of interest" description="Disordered" evidence="1">
    <location>
        <begin position="1"/>
        <end position="53"/>
    </location>
</feature>
<protein>
    <submittedName>
        <fullName evidence="2">Uncharacterized protein</fullName>
    </submittedName>
</protein>
<name>E1Y8G7_9BACT</name>
<evidence type="ECO:0000313" key="2">
    <source>
        <dbReference type="EMBL" id="CBX26861.1"/>
    </source>
</evidence>
<sequence length="53" mass="6298">MARSNYQFQKRQKELDKKKKKEDKKQSKLEAKALETDQTEKDPTPSIEDQQTT</sequence>
<evidence type="ECO:0000256" key="1">
    <source>
        <dbReference type="SAM" id="MobiDB-lite"/>
    </source>
</evidence>
<feature type="compositionally biased region" description="Basic and acidic residues" evidence="1">
    <location>
        <begin position="11"/>
        <end position="43"/>
    </location>
</feature>
<organism evidence="2">
    <name type="scientific">uncultured Desulfobacterium sp</name>
    <dbReference type="NCBI Taxonomy" id="201089"/>
    <lineage>
        <taxon>Bacteria</taxon>
        <taxon>Pseudomonadati</taxon>
        <taxon>Thermodesulfobacteriota</taxon>
        <taxon>Desulfobacteria</taxon>
        <taxon>Desulfobacterales</taxon>
        <taxon>Desulfobacteriaceae</taxon>
        <taxon>Desulfobacterium</taxon>
        <taxon>environmental samples</taxon>
    </lineage>
</organism>